<keyword evidence="3" id="KW-1185">Reference proteome</keyword>
<dbReference type="PANTHER" id="PTHR34400">
    <property type="match status" value="1"/>
</dbReference>
<reference evidence="2 3" key="1">
    <citation type="submission" date="2017-08" db="EMBL/GenBank/DDBJ databases">
        <title>Genome sequence of Streptomyces albireticuli NRRL B-1670.</title>
        <authorList>
            <person name="Graham D.E."/>
            <person name="Mahan K.M."/>
            <person name="Klingeman D.M."/>
            <person name="Hettich R.L."/>
            <person name="Parry R.J."/>
            <person name="Spain J.C."/>
        </authorList>
    </citation>
    <scope>NUCLEOTIDE SEQUENCE [LARGE SCALE GENOMIC DNA]</scope>
    <source>
        <strain evidence="2 3">NRRL B-1670</strain>
    </source>
</reference>
<accession>A0A2A2D5C2</accession>
<dbReference type="Pfam" id="PF12902">
    <property type="entry name" value="Ferritin-like"/>
    <property type="match status" value="1"/>
</dbReference>
<evidence type="ECO:0000313" key="3">
    <source>
        <dbReference type="Proteomes" id="UP000218944"/>
    </source>
</evidence>
<feature type="domain" description="Iminophenyl-pyruvate dimer synthase" evidence="1">
    <location>
        <begin position="41"/>
        <end position="258"/>
    </location>
</feature>
<proteinExistence type="predicted"/>
<evidence type="ECO:0000313" key="2">
    <source>
        <dbReference type="EMBL" id="PAU47688.1"/>
    </source>
</evidence>
<dbReference type="InterPro" id="IPR026820">
    <property type="entry name" value="VioB/RebD_dom"/>
</dbReference>
<organism evidence="2 3">
    <name type="scientific">Streptomyces albireticuli</name>
    <dbReference type="NCBI Taxonomy" id="1940"/>
    <lineage>
        <taxon>Bacteria</taxon>
        <taxon>Bacillati</taxon>
        <taxon>Actinomycetota</taxon>
        <taxon>Actinomycetes</taxon>
        <taxon>Kitasatosporales</taxon>
        <taxon>Streptomycetaceae</taxon>
        <taxon>Streptomyces</taxon>
    </lineage>
</organism>
<dbReference type="InterPro" id="IPR009078">
    <property type="entry name" value="Ferritin-like_SF"/>
</dbReference>
<dbReference type="EMBL" id="NSJV01000345">
    <property type="protein sequence ID" value="PAU47688.1"/>
    <property type="molecule type" value="Genomic_DNA"/>
</dbReference>
<gene>
    <name evidence="2" type="ORF">CK936_17360</name>
</gene>
<protein>
    <recommendedName>
        <fullName evidence="1">Iminophenyl-pyruvate dimer synthase domain-containing protein</fullName>
    </recommendedName>
</protein>
<dbReference type="Gene3D" id="1.20.1260.10">
    <property type="match status" value="1"/>
</dbReference>
<name>A0A2A2D5C2_9ACTN</name>
<evidence type="ECO:0000259" key="1">
    <source>
        <dbReference type="Pfam" id="PF12902"/>
    </source>
</evidence>
<dbReference type="InterPro" id="IPR012347">
    <property type="entry name" value="Ferritin-like"/>
</dbReference>
<dbReference type="RefSeq" id="WP_095581879.1">
    <property type="nucleotide sequence ID" value="NZ_JAJQQS010000015.1"/>
</dbReference>
<comment type="caution">
    <text evidence="2">The sequence shown here is derived from an EMBL/GenBank/DDBJ whole genome shotgun (WGS) entry which is preliminary data.</text>
</comment>
<sequence>MTTARVPAAAPSPSDLATELAVVVEPPFHVPRNPEELRLFLQAALTLEHLTIPPYLTAMYTLRPGTNRPAFYAVRAVVLEEMLHMTLVANLLNAVGGTPLVAHSRFVTGYPARLPYSRDRIPIALRHFGTEALRTFLHIERPEYVAEPPGHPSVADDEGWTSIGQFYATIRTGLVRLTEELGEKALFTGDPGRQIGPEHFYNSGGEVFRVSDLSSALTAFRVVTEQGEGVSRTIYNTDDLLFGEAREPAHYFRFDELLQERRYGPHDTPASGPTGPALDVDRAAVYPIDPEAKAAHYPPGGAVRQAADRFNEVYARLLCVLEDAFTKDPAALRAAVPTMLELRDLAERLYRNPHPDPEKRARGLYASATYEITDELLDRVRGLLAAPALGPGEAYGL</sequence>
<dbReference type="PANTHER" id="PTHR34400:SF4">
    <property type="entry name" value="MEMBRANE PROTEIN"/>
    <property type="match status" value="1"/>
</dbReference>
<dbReference type="AlphaFoldDB" id="A0A2A2D5C2"/>
<dbReference type="Proteomes" id="UP000218944">
    <property type="component" value="Unassembled WGS sequence"/>
</dbReference>
<dbReference type="SUPFAM" id="SSF47240">
    <property type="entry name" value="Ferritin-like"/>
    <property type="match status" value="1"/>
</dbReference>